<feature type="transmembrane region" description="Helical" evidence="6">
    <location>
        <begin position="141"/>
        <end position="161"/>
    </location>
</feature>
<feature type="transmembrane region" description="Helical" evidence="6">
    <location>
        <begin position="111"/>
        <end position="129"/>
    </location>
</feature>
<comment type="subcellular location">
    <subcellularLocation>
        <location evidence="1">Membrane</location>
        <topology evidence="1">Multi-pass membrane protein</topology>
    </subcellularLocation>
</comment>
<dbReference type="InterPro" id="IPR039020">
    <property type="entry name" value="PaxB-like"/>
</dbReference>
<evidence type="ECO:0000256" key="5">
    <source>
        <dbReference type="ARBA" id="ARBA00023136"/>
    </source>
</evidence>
<keyword evidence="5 6" id="KW-0472">Membrane</keyword>
<evidence type="ECO:0000256" key="2">
    <source>
        <dbReference type="ARBA" id="ARBA00006757"/>
    </source>
</evidence>
<dbReference type="PANTHER" id="PTHR42038:SF3">
    <property type="entry name" value="INTEGRAL MEMBRANE PROTEIN (AFU_ORTHOLOGUE AFUA_5G14600)"/>
    <property type="match status" value="1"/>
</dbReference>
<dbReference type="Proteomes" id="UP000465221">
    <property type="component" value="Unassembled WGS sequence"/>
</dbReference>
<dbReference type="GO" id="GO:0016829">
    <property type="term" value="F:lyase activity"/>
    <property type="evidence" value="ECO:0007669"/>
    <property type="project" value="InterPro"/>
</dbReference>
<comment type="caution">
    <text evidence="7">The sequence shown here is derived from an EMBL/GenBank/DDBJ whole genome shotgun (WGS) entry which is preliminary data.</text>
</comment>
<evidence type="ECO:0000313" key="7">
    <source>
        <dbReference type="EMBL" id="GFF31270.1"/>
    </source>
</evidence>
<evidence type="ECO:0000313" key="8">
    <source>
        <dbReference type="Proteomes" id="UP000465221"/>
    </source>
</evidence>
<feature type="transmembrane region" description="Helical" evidence="6">
    <location>
        <begin position="205"/>
        <end position="228"/>
    </location>
</feature>
<dbReference type="Pfam" id="PF25129">
    <property type="entry name" value="Pyr4-TMTC"/>
    <property type="match status" value="1"/>
</dbReference>
<feature type="transmembrane region" description="Helical" evidence="6">
    <location>
        <begin position="49"/>
        <end position="67"/>
    </location>
</feature>
<organism evidence="7 8">
    <name type="scientific">Aspergillus udagawae</name>
    <dbReference type="NCBI Taxonomy" id="91492"/>
    <lineage>
        <taxon>Eukaryota</taxon>
        <taxon>Fungi</taxon>
        <taxon>Dikarya</taxon>
        <taxon>Ascomycota</taxon>
        <taxon>Pezizomycotina</taxon>
        <taxon>Eurotiomycetes</taxon>
        <taxon>Eurotiomycetidae</taxon>
        <taxon>Eurotiales</taxon>
        <taxon>Aspergillaceae</taxon>
        <taxon>Aspergillus</taxon>
        <taxon>Aspergillus subgen. Fumigati</taxon>
    </lineage>
</organism>
<dbReference type="EMBL" id="BLKC01000016">
    <property type="protein sequence ID" value="GFF31270.1"/>
    <property type="molecule type" value="Genomic_DNA"/>
</dbReference>
<sequence>MDAFDLSSAPAEFQVMRPICDVMVIFTGATWVINYIVTVRQIFRDRVCGMPLACLCCNIAWEITVVLVHRPPYFLLDVFFAMWLSVNMVIVHGSVKVSMEEQLPSPVMHKYLPLIVALTILCFISGYHALAEMLGPTKAVWWGGMLSQLVMSAECLGQLLHRGSTQGASWVMWISRVLGSYSAIAGVFLKSWFWPQQWGWFDNALTRWITGISLIIDVMYGCIFWYIWQTEKGAKVKKA</sequence>
<evidence type="ECO:0000256" key="6">
    <source>
        <dbReference type="SAM" id="Phobius"/>
    </source>
</evidence>
<feature type="transmembrane region" description="Helical" evidence="6">
    <location>
        <begin position="73"/>
        <end position="91"/>
    </location>
</feature>
<keyword evidence="4 6" id="KW-1133">Transmembrane helix</keyword>
<feature type="transmembrane region" description="Helical" evidence="6">
    <location>
        <begin position="173"/>
        <end position="193"/>
    </location>
</feature>
<protein>
    <submittedName>
        <fullName evidence="7">Terpene cyclase Sre3</fullName>
    </submittedName>
</protein>
<reference evidence="7 8" key="1">
    <citation type="submission" date="2020-01" db="EMBL/GenBank/DDBJ databases">
        <title>Draft genome sequence of Aspergillus udagawae IFM 46972.</title>
        <authorList>
            <person name="Takahashi H."/>
            <person name="Yaguchi T."/>
        </authorList>
    </citation>
    <scope>NUCLEOTIDE SEQUENCE [LARGE SCALE GENOMIC DNA]</scope>
    <source>
        <strain evidence="7 8">IFM 46972</strain>
    </source>
</reference>
<dbReference type="AlphaFoldDB" id="A0A8H3NGN9"/>
<dbReference type="PANTHER" id="PTHR42038">
    <property type="match status" value="1"/>
</dbReference>
<evidence type="ECO:0000256" key="4">
    <source>
        <dbReference type="ARBA" id="ARBA00022989"/>
    </source>
</evidence>
<gene>
    <name evidence="7" type="ORF">IFM46972_03182</name>
</gene>
<comment type="similarity">
    <text evidence="2">Belongs to the paxB family.</text>
</comment>
<proteinExistence type="inferred from homology"/>
<accession>A0A8H3NGN9</accession>
<feature type="transmembrane region" description="Helical" evidence="6">
    <location>
        <begin position="15"/>
        <end position="37"/>
    </location>
</feature>
<name>A0A8H3NGN9_9EURO</name>
<keyword evidence="3 6" id="KW-0812">Transmembrane</keyword>
<evidence type="ECO:0000256" key="1">
    <source>
        <dbReference type="ARBA" id="ARBA00004141"/>
    </source>
</evidence>
<dbReference type="GO" id="GO:0016020">
    <property type="term" value="C:membrane"/>
    <property type="evidence" value="ECO:0007669"/>
    <property type="project" value="UniProtKB-SubCell"/>
</dbReference>
<evidence type="ECO:0000256" key="3">
    <source>
        <dbReference type="ARBA" id="ARBA00022692"/>
    </source>
</evidence>